<organism evidence="2 3">
    <name type="scientific">Candidatus Roizmanbacteria bacterium RIFCSPHIGHO2_12_FULL_41_11</name>
    <dbReference type="NCBI Taxonomy" id="1802052"/>
    <lineage>
        <taxon>Bacteria</taxon>
        <taxon>Candidatus Roizmaniibacteriota</taxon>
    </lineage>
</organism>
<evidence type="ECO:0000313" key="2">
    <source>
        <dbReference type="EMBL" id="OGK37447.1"/>
    </source>
</evidence>
<protein>
    <recommendedName>
        <fullName evidence="1">Phosphoribosyltransferase domain-containing protein</fullName>
    </recommendedName>
</protein>
<dbReference type="SUPFAM" id="SSF53271">
    <property type="entry name" value="PRTase-like"/>
    <property type="match status" value="1"/>
</dbReference>
<dbReference type="Pfam" id="PF00156">
    <property type="entry name" value="Pribosyltran"/>
    <property type="match status" value="1"/>
</dbReference>
<reference evidence="2 3" key="1">
    <citation type="journal article" date="2016" name="Nat. Commun.">
        <title>Thousands of microbial genomes shed light on interconnected biogeochemical processes in an aquifer system.</title>
        <authorList>
            <person name="Anantharaman K."/>
            <person name="Brown C.T."/>
            <person name="Hug L.A."/>
            <person name="Sharon I."/>
            <person name="Castelle C.J."/>
            <person name="Probst A.J."/>
            <person name="Thomas B.C."/>
            <person name="Singh A."/>
            <person name="Wilkins M.J."/>
            <person name="Karaoz U."/>
            <person name="Brodie E.L."/>
            <person name="Williams K.H."/>
            <person name="Hubbard S.S."/>
            <person name="Banfield J.F."/>
        </authorList>
    </citation>
    <scope>NUCLEOTIDE SEQUENCE [LARGE SCALE GENOMIC DNA]</scope>
</reference>
<dbReference type="InterPro" id="IPR029057">
    <property type="entry name" value="PRTase-like"/>
</dbReference>
<name>A0A1F7I262_9BACT</name>
<dbReference type="Gene3D" id="3.40.50.2020">
    <property type="match status" value="1"/>
</dbReference>
<dbReference type="Proteomes" id="UP000176803">
    <property type="component" value="Unassembled WGS sequence"/>
</dbReference>
<dbReference type="Gene3D" id="3.30.1310.20">
    <property type="entry name" value="PRTase-like"/>
    <property type="match status" value="1"/>
</dbReference>
<dbReference type="EMBL" id="MGAC01000041">
    <property type="protein sequence ID" value="OGK37447.1"/>
    <property type="molecule type" value="Genomic_DNA"/>
</dbReference>
<comment type="caution">
    <text evidence="2">The sequence shown here is derived from an EMBL/GenBank/DDBJ whole genome shotgun (WGS) entry which is preliminary data.</text>
</comment>
<dbReference type="AlphaFoldDB" id="A0A1F7I262"/>
<proteinExistence type="predicted"/>
<feature type="domain" description="Phosphoribosyltransferase" evidence="1">
    <location>
        <begin position="20"/>
        <end position="189"/>
    </location>
</feature>
<evidence type="ECO:0000313" key="3">
    <source>
        <dbReference type="Proteomes" id="UP000176803"/>
    </source>
</evidence>
<dbReference type="CDD" id="cd06223">
    <property type="entry name" value="PRTases_typeI"/>
    <property type="match status" value="1"/>
</dbReference>
<accession>A0A1F7I262</accession>
<evidence type="ECO:0000259" key="1">
    <source>
        <dbReference type="Pfam" id="PF00156"/>
    </source>
</evidence>
<dbReference type="InterPro" id="IPR000836">
    <property type="entry name" value="PRTase_dom"/>
</dbReference>
<gene>
    <name evidence="2" type="ORF">A3F03_01015</name>
</gene>
<sequence>MYAKLRIVVDRNFVFADRQEAGRVLAQRLAAYSQSKAVVFALPRGGVPVAFEVARQLSLALQIIIVRKIGAPYNPELGVGALSEKRTTYLNYHLMDQLGLSLKNLKHIIRQERQEMQRRRQIYRRGRYLSLVKNKIVIIVDDGLATGATMLAAVYALKQLQPVKVICAVPVCPADTVGKISPYVDELICLHKPSVMSAIGFFYRDFHQITDHEVIRLLQKASAFPKKDKQTDL</sequence>